<reference evidence="1 2" key="1">
    <citation type="submission" date="2015-09" db="EMBL/GenBank/DDBJ databases">
        <title>Genome of Desulfovibrio dechloracetivorans BerOc1, a mercury methylating strain isolated from highly hydrocarbons and metals contaminated coastal sediments.</title>
        <authorList>
            <person name="Goni Urriza M."/>
            <person name="Gassie C."/>
            <person name="Bouchez O."/>
            <person name="Klopp C."/>
            <person name="Ranchou-Peyruse A."/>
            <person name="Remy G."/>
        </authorList>
    </citation>
    <scope>NUCLEOTIDE SEQUENCE [LARGE SCALE GENOMIC DNA]</scope>
    <source>
        <strain evidence="1 2">BerOc1</strain>
    </source>
</reference>
<comment type="caution">
    <text evidence="1">The sequence shown here is derived from an EMBL/GenBank/DDBJ whole genome shotgun (WGS) entry which is preliminary data.</text>
</comment>
<gene>
    <name evidence="1" type="ORF">BerOc1_00529</name>
</gene>
<sequence length="122" mass="14329">MSMRFDQERKRIICRWEEPTKVVMNKKEGLINRSRMITVKVNDNGKLNSKDRKRHADHPMFPIISRFNQMLNSIECYPKCENEYRCAVCGATRGVSPHFDTESQSIVWLCKEHLDNSPKLDA</sequence>
<dbReference type="AlphaFoldDB" id="A0A1J5NK74"/>
<keyword evidence="2" id="KW-1185">Reference proteome</keyword>
<dbReference type="EMBL" id="LKAQ01000001">
    <property type="protein sequence ID" value="OIQ52057.1"/>
    <property type="molecule type" value="Genomic_DNA"/>
</dbReference>
<accession>A0A1J5NK74</accession>
<dbReference type="RefSeq" id="WP_071544159.1">
    <property type="nucleotide sequence ID" value="NZ_LKAQ01000001.1"/>
</dbReference>
<organism evidence="1 2">
    <name type="scientific">Pseudodesulfovibrio hydrargyri</name>
    <dbReference type="NCBI Taxonomy" id="2125990"/>
    <lineage>
        <taxon>Bacteria</taxon>
        <taxon>Pseudomonadati</taxon>
        <taxon>Thermodesulfobacteriota</taxon>
        <taxon>Desulfovibrionia</taxon>
        <taxon>Desulfovibrionales</taxon>
        <taxon>Desulfovibrionaceae</taxon>
    </lineage>
</organism>
<protein>
    <submittedName>
        <fullName evidence="1">Uncharacterized protein</fullName>
    </submittedName>
</protein>
<evidence type="ECO:0000313" key="2">
    <source>
        <dbReference type="Proteomes" id="UP000181901"/>
    </source>
</evidence>
<proteinExistence type="predicted"/>
<name>A0A1J5NK74_9BACT</name>
<dbReference type="Proteomes" id="UP000181901">
    <property type="component" value="Unassembled WGS sequence"/>
</dbReference>
<evidence type="ECO:0000313" key="1">
    <source>
        <dbReference type="EMBL" id="OIQ52057.1"/>
    </source>
</evidence>
<dbReference type="OrthoDB" id="5456146at2"/>